<dbReference type="AlphaFoldDB" id="A0A2T7D5I3"/>
<evidence type="ECO:0000259" key="3">
    <source>
        <dbReference type="PROSITE" id="PS50158"/>
    </source>
</evidence>
<organism evidence="4 5">
    <name type="scientific">Panicum hallii var. hallii</name>
    <dbReference type="NCBI Taxonomy" id="1504633"/>
    <lineage>
        <taxon>Eukaryota</taxon>
        <taxon>Viridiplantae</taxon>
        <taxon>Streptophyta</taxon>
        <taxon>Embryophyta</taxon>
        <taxon>Tracheophyta</taxon>
        <taxon>Spermatophyta</taxon>
        <taxon>Magnoliopsida</taxon>
        <taxon>Liliopsida</taxon>
        <taxon>Poales</taxon>
        <taxon>Poaceae</taxon>
        <taxon>PACMAD clade</taxon>
        <taxon>Panicoideae</taxon>
        <taxon>Panicodae</taxon>
        <taxon>Paniceae</taxon>
        <taxon>Panicinae</taxon>
        <taxon>Panicum</taxon>
        <taxon>Panicum sect. Panicum</taxon>
    </lineage>
</organism>
<dbReference type="OrthoDB" id="413361at2759"/>
<evidence type="ECO:0000256" key="2">
    <source>
        <dbReference type="SAM" id="MobiDB-lite"/>
    </source>
</evidence>
<protein>
    <recommendedName>
        <fullName evidence="3">CCHC-type domain-containing protein</fullName>
    </recommendedName>
</protein>
<evidence type="ECO:0000313" key="4">
    <source>
        <dbReference type="EMBL" id="PUZ50835.1"/>
    </source>
</evidence>
<dbReference type="EMBL" id="CM009754">
    <property type="protein sequence ID" value="PUZ50835.1"/>
    <property type="molecule type" value="Genomic_DNA"/>
</dbReference>
<reference evidence="4 5" key="1">
    <citation type="submission" date="2018-04" db="EMBL/GenBank/DDBJ databases">
        <title>WGS assembly of Panicum hallii var. hallii HAL2.</title>
        <authorList>
            <person name="Lovell J."/>
            <person name="Jenkins J."/>
            <person name="Lowry D."/>
            <person name="Mamidi S."/>
            <person name="Sreedasyam A."/>
            <person name="Weng X."/>
            <person name="Barry K."/>
            <person name="Bonette J."/>
            <person name="Campitelli B."/>
            <person name="Daum C."/>
            <person name="Gordon S."/>
            <person name="Gould B."/>
            <person name="Lipzen A."/>
            <person name="MacQueen A."/>
            <person name="Palacio-Mejia J."/>
            <person name="Plott C."/>
            <person name="Shakirov E."/>
            <person name="Shu S."/>
            <person name="Yoshinaga Y."/>
            <person name="Zane M."/>
            <person name="Rokhsar D."/>
            <person name="Grimwood J."/>
            <person name="Schmutz J."/>
            <person name="Juenger T."/>
        </authorList>
    </citation>
    <scope>NUCLEOTIDE SEQUENCE [LARGE SCALE GENOMIC DNA]</scope>
    <source>
        <strain evidence="5">cv. HAL2</strain>
    </source>
</reference>
<dbReference type="SUPFAM" id="SSF57756">
    <property type="entry name" value="Retrovirus zinc finger-like domains"/>
    <property type="match status" value="1"/>
</dbReference>
<dbReference type="SMART" id="SM00343">
    <property type="entry name" value="ZnF_C2HC"/>
    <property type="match status" value="1"/>
</dbReference>
<feature type="compositionally biased region" description="Basic residues" evidence="2">
    <location>
        <begin position="114"/>
        <end position="123"/>
    </location>
</feature>
<feature type="domain" description="CCHC-type" evidence="3">
    <location>
        <begin position="45"/>
        <end position="59"/>
    </location>
</feature>
<accession>A0A2T7D5I3</accession>
<keyword evidence="5" id="KW-1185">Reference proteome</keyword>
<feature type="compositionally biased region" description="Polar residues" evidence="2">
    <location>
        <begin position="18"/>
        <end position="36"/>
    </location>
</feature>
<keyword evidence="1" id="KW-0863">Zinc-finger</keyword>
<dbReference type="GO" id="GO:0003676">
    <property type="term" value="F:nucleic acid binding"/>
    <property type="evidence" value="ECO:0007669"/>
    <property type="project" value="InterPro"/>
</dbReference>
<name>A0A2T7D5I3_9POAL</name>
<dbReference type="PROSITE" id="PS50158">
    <property type="entry name" value="ZF_CCHC"/>
    <property type="match status" value="1"/>
</dbReference>
<sequence>MQYRTQSQVTGPRAPDTQPRSQSTMKAPQSNASLIATDNTNVRACFNCRETGHFIANCPYAKNKPATSAFSNTVNGPRPALTGADRVPIRNNDNSQQTKQPQQSFGRAASITSTRRKLKELRA</sequence>
<dbReference type="InterPro" id="IPR036875">
    <property type="entry name" value="Znf_CCHC_sf"/>
</dbReference>
<evidence type="ECO:0000313" key="5">
    <source>
        <dbReference type="Proteomes" id="UP000244336"/>
    </source>
</evidence>
<dbReference type="Gene3D" id="4.10.60.10">
    <property type="entry name" value="Zinc finger, CCHC-type"/>
    <property type="match status" value="1"/>
</dbReference>
<dbReference type="Gramene" id="PUZ50835">
    <property type="protein sequence ID" value="PUZ50835"/>
    <property type="gene ID" value="GQ55_6G094100"/>
</dbReference>
<dbReference type="GO" id="GO:0008270">
    <property type="term" value="F:zinc ion binding"/>
    <property type="evidence" value="ECO:0007669"/>
    <property type="project" value="UniProtKB-KW"/>
</dbReference>
<dbReference type="InterPro" id="IPR001878">
    <property type="entry name" value="Znf_CCHC"/>
</dbReference>
<dbReference type="Pfam" id="PF00098">
    <property type="entry name" value="zf-CCHC"/>
    <property type="match status" value="1"/>
</dbReference>
<feature type="region of interest" description="Disordered" evidence="2">
    <location>
        <begin position="1"/>
        <end position="36"/>
    </location>
</feature>
<feature type="compositionally biased region" description="Polar residues" evidence="2">
    <location>
        <begin position="91"/>
        <end position="113"/>
    </location>
</feature>
<dbReference type="Proteomes" id="UP000244336">
    <property type="component" value="Chromosome 6"/>
</dbReference>
<proteinExistence type="predicted"/>
<evidence type="ECO:0000256" key="1">
    <source>
        <dbReference type="PROSITE-ProRule" id="PRU00047"/>
    </source>
</evidence>
<keyword evidence="1" id="KW-0862">Zinc</keyword>
<feature type="region of interest" description="Disordered" evidence="2">
    <location>
        <begin position="68"/>
        <end position="123"/>
    </location>
</feature>
<gene>
    <name evidence="4" type="ORF">GQ55_6G094100</name>
</gene>
<feature type="compositionally biased region" description="Polar residues" evidence="2">
    <location>
        <begin position="1"/>
        <end position="10"/>
    </location>
</feature>
<keyword evidence="1" id="KW-0479">Metal-binding</keyword>